<reference evidence="4 5" key="1">
    <citation type="submission" date="2013-11" db="EMBL/GenBank/DDBJ databases">
        <title>Single cell genomics of uncultured Tannerella BU063 (oral taxon 286).</title>
        <authorList>
            <person name="Beall C.J."/>
            <person name="Campbell A.G."/>
            <person name="Griffen A.L."/>
            <person name="Podar M."/>
            <person name="Leys E.J."/>
        </authorList>
    </citation>
    <scope>NUCLEOTIDE SEQUENCE [LARGE SCALE GENOMIC DNA]</scope>
    <source>
        <strain evidence="4">Cell 1/3</strain>
    </source>
</reference>
<dbReference type="EMBL" id="AYYE01000950">
    <property type="protein sequence ID" value="ETK08287.1"/>
    <property type="molecule type" value="Genomic_DNA"/>
</dbReference>
<keyword evidence="2 4" id="KW-0808">Transferase</keyword>
<dbReference type="Proteomes" id="UP000034982">
    <property type="component" value="Unassembled WGS sequence"/>
</dbReference>
<dbReference type="InterPro" id="IPR004441">
    <property type="entry name" value="rRNA_MeTrfase_TrmH"/>
</dbReference>
<dbReference type="InterPro" id="IPR029028">
    <property type="entry name" value="Alpha/beta_knot_MTases"/>
</dbReference>
<dbReference type="Gene3D" id="3.40.1280.10">
    <property type="match status" value="1"/>
</dbReference>
<keyword evidence="1 4" id="KW-0489">Methyltransferase</keyword>
<dbReference type="Pfam" id="PF00588">
    <property type="entry name" value="SpoU_methylase"/>
    <property type="match status" value="1"/>
</dbReference>
<evidence type="ECO:0000259" key="3">
    <source>
        <dbReference type="SMART" id="SM00967"/>
    </source>
</evidence>
<dbReference type="PATRIC" id="fig|1411022.3.peg.773"/>
<dbReference type="Gene3D" id="3.30.1330.30">
    <property type="match status" value="1"/>
</dbReference>
<name>W2CPD4_9BACT</name>
<dbReference type="GO" id="GO:0008173">
    <property type="term" value="F:RNA methyltransferase activity"/>
    <property type="evidence" value="ECO:0007669"/>
    <property type="project" value="InterPro"/>
</dbReference>
<sequence length="251" mass="27348">PIISDKMTDNHIIFGTRAVMEALQAGRDIDKILIKKDRQGNELLRELHDLLRGRLIPVQHVPVERLNRITRKNHQGVIAFVAEITYQRIEDIVPAVYEQGRDGLYVLLDGVTDVRNFGAIARTCECVGVDALVIPTEGSASATADAMKASAGALNVVPVCRERSLHSALRFLRDSGVRLVAATEKASTTYTDITYTGPTAIVMGAEDTGVAPAHLKLCDEWVRIPQRGTIASLNVSVAAGVLLYEALRQRG</sequence>
<dbReference type="SMART" id="SM00967">
    <property type="entry name" value="SpoU_sub_bind"/>
    <property type="match status" value="1"/>
</dbReference>
<dbReference type="Pfam" id="PF08032">
    <property type="entry name" value="SpoU_sub_bind"/>
    <property type="match status" value="1"/>
</dbReference>
<dbReference type="SUPFAM" id="SSF75217">
    <property type="entry name" value="alpha/beta knot"/>
    <property type="match status" value="1"/>
</dbReference>
<comment type="caution">
    <text evidence="4">The sequence shown here is derived from an EMBL/GenBank/DDBJ whole genome shotgun (WGS) entry which is preliminary data.</text>
</comment>
<proteinExistence type="predicted"/>
<dbReference type="NCBIfam" id="TIGR00186">
    <property type="entry name" value="rRNA_methyl_3"/>
    <property type="match status" value="1"/>
</dbReference>
<feature type="non-terminal residue" evidence="4">
    <location>
        <position position="1"/>
    </location>
</feature>
<dbReference type="GO" id="GO:0005829">
    <property type="term" value="C:cytosol"/>
    <property type="evidence" value="ECO:0007669"/>
    <property type="project" value="TreeGrafter"/>
</dbReference>
<feature type="domain" description="RNA 2-O ribose methyltransferase substrate binding" evidence="3">
    <location>
        <begin position="12"/>
        <end position="87"/>
    </location>
</feature>
<dbReference type="GO" id="GO:0006396">
    <property type="term" value="P:RNA processing"/>
    <property type="evidence" value="ECO:0007669"/>
    <property type="project" value="InterPro"/>
</dbReference>
<dbReference type="SUPFAM" id="SSF55315">
    <property type="entry name" value="L30e-like"/>
    <property type="match status" value="1"/>
</dbReference>
<dbReference type="PANTHER" id="PTHR46429">
    <property type="entry name" value="23S RRNA (GUANOSINE-2'-O-)-METHYLTRANSFERASE RLMB"/>
    <property type="match status" value="1"/>
</dbReference>
<protein>
    <submittedName>
        <fullName evidence="4">RNA methyltransferase</fullName>
    </submittedName>
</protein>
<accession>W2CPD4</accession>
<dbReference type="InterPro" id="IPR013123">
    <property type="entry name" value="SpoU_subst-bd"/>
</dbReference>
<evidence type="ECO:0000256" key="1">
    <source>
        <dbReference type="ARBA" id="ARBA00022603"/>
    </source>
</evidence>
<gene>
    <name evidence="4" type="ORF">T230_07565</name>
</gene>
<dbReference type="PANTHER" id="PTHR46429:SF1">
    <property type="entry name" value="23S RRNA (GUANOSINE-2'-O-)-METHYLTRANSFERASE RLMB"/>
    <property type="match status" value="1"/>
</dbReference>
<evidence type="ECO:0000313" key="4">
    <source>
        <dbReference type="EMBL" id="ETK08287.1"/>
    </source>
</evidence>
<dbReference type="CDD" id="cd18103">
    <property type="entry name" value="SpoU-like_RlmB"/>
    <property type="match status" value="1"/>
</dbReference>
<dbReference type="InterPro" id="IPR029064">
    <property type="entry name" value="Ribosomal_eL30-like_sf"/>
</dbReference>
<dbReference type="InterPro" id="IPR029026">
    <property type="entry name" value="tRNA_m1G_MTases_N"/>
</dbReference>
<evidence type="ECO:0000313" key="5">
    <source>
        <dbReference type="Proteomes" id="UP000034982"/>
    </source>
</evidence>
<dbReference type="GO" id="GO:0003723">
    <property type="term" value="F:RNA binding"/>
    <property type="evidence" value="ECO:0007669"/>
    <property type="project" value="InterPro"/>
</dbReference>
<dbReference type="GO" id="GO:0032259">
    <property type="term" value="P:methylation"/>
    <property type="evidence" value="ECO:0007669"/>
    <property type="project" value="UniProtKB-KW"/>
</dbReference>
<organism evidence="4 5">
    <name type="scientific">Tannerella sp. oral taxon BU063 isolate Cell 1/3</name>
    <dbReference type="NCBI Taxonomy" id="1411022"/>
    <lineage>
        <taxon>Bacteria</taxon>
        <taxon>Pseudomonadati</taxon>
        <taxon>Bacteroidota</taxon>
        <taxon>Bacteroidia</taxon>
        <taxon>Bacteroidales</taxon>
        <taxon>Tannerellaceae</taxon>
        <taxon>Tannerella</taxon>
    </lineage>
</organism>
<evidence type="ECO:0000256" key="2">
    <source>
        <dbReference type="ARBA" id="ARBA00022679"/>
    </source>
</evidence>
<dbReference type="AlphaFoldDB" id="W2CPD4"/>
<dbReference type="InterPro" id="IPR001537">
    <property type="entry name" value="SpoU_MeTrfase"/>
</dbReference>